<dbReference type="STRING" id="87229.A0A4Z1KX12"/>
<feature type="repeat" description="PPR" evidence="2">
    <location>
        <begin position="312"/>
        <end position="346"/>
    </location>
</feature>
<keyword evidence="5" id="KW-1185">Reference proteome</keyword>
<dbReference type="Pfam" id="PF01535">
    <property type="entry name" value="PPR"/>
    <property type="match status" value="2"/>
</dbReference>
<dbReference type="Gene3D" id="1.25.40.10">
    <property type="entry name" value="Tetratricopeptide repeat domain"/>
    <property type="match status" value="2"/>
</dbReference>
<dbReference type="OrthoDB" id="1908178at2759"/>
<gene>
    <name evidence="4" type="ORF">BPOR_0127g00080</name>
</gene>
<sequence length="600" mass="68306">MSSSCISSSTSSTLISKLAAPRQALSFLYPIDISKAPTKPSRRNHLRKPIQMISSTVGLEAWFISSLASAGHCHKHTPKPLQPATFFTSHRPNISTKDLRSTKLNTRGRNYTYNTQSVVDEKKIANEANQTRQELMELVDQYHGTSYTHQLPVMESPDLHQPGYAPHLPVSDEEEEDEWPPTHEAWPADDETKEKLKQLEFALKNFYSHEAEDVYQIYRELPEPRIPYLETNLRHMLLRHLSIVERKDEHSMLRYFSVVDDMKSTAIPLSVSEWTSAISFASKYVAKATDVEVESALKLWREMEHIAGVRGNYATFNVLYDVACKAGKFTLGEMIYKEMIARGLEYNRFHYVSMIFACGLKGDGDGARAAYQSLVNAGEIVDTVVLNAMISALINSYEPSAALNIYERMKIMHAERSGTQEWHRHFKNRREVKRALLRMALEFKHDPEGRAKAQQSSIVCPDIQTYRLLVNHFAVTEGELDKAAKFLEEMGLFNVPLHGALFLSLFKGFCIHGGTRYTKWTGARLESVWKAYLKALDQGVEGIYMSTWIVTNVLKAFATCSSQARATEVWRDIRGRWQPDERQLSAIMPDLFRIGIPENG</sequence>
<evidence type="ECO:0000256" key="1">
    <source>
        <dbReference type="ARBA" id="ARBA00022737"/>
    </source>
</evidence>
<dbReference type="InterPro" id="IPR011990">
    <property type="entry name" value="TPR-like_helical_dom_sf"/>
</dbReference>
<dbReference type="PROSITE" id="PS51375">
    <property type="entry name" value="PPR"/>
    <property type="match status" value="1"/>
</dbReference>
<dbReference type="NCBIfam" id="TIGR00756">
    <property type="entry name" value="PPR"/>
    <property type="match status" value="1"/>
</dbReference>
<organism evidence="4 5">
    <name type="scientific">Botrytis porri</name>
    <dbReference type="NCBI Taxonomy" id="87229"/>
    <lineage>
        <taxon>Eukaryota</taxon>
        <taxon>Fungi</taxon>
        <taxon>Dikarya</taxon>
        <taxon>Ascomycota</taxon>
        <taxon>Pezizomycotina</taxon>
        <taxon>Leotiomycetes</taxon>
        <taxon>Helotiales</taxon>
        <taxon>Sclerotiniaceae</taxon>
        <taxon>Botrytis</taxon>
    </lineage>
</organism>
<feature type="region of interest" description="Disordered" evidence="3">
    <location>
        <begin position="171"/>
        <end position="190"/>
    </location>
</feature>
<accession>A0A4Z1KX12</accession>
<evidence type="ECO:0000313" key="4">
    <source>
        <dbReference type="EMBL" id="TGO89052.1"/>
    </source>
</evidence>
<evidence type="ECO:0000256" key="3">
    <source>
        <dbReference type="SAM" id="MobiDB-lite"/>
    </source>
</evidence>
<dbReference type="Proteomes" id="UP000297280">
    <property type="component" value="Unassembled WGS sequence"/>
</dbReference>
<dbReference type="PANTHER" id="PTHR47941">
    <property type="entry name" value="PENTATRICOPEPTIDE REPEAT-CONTAINING PROTEIN 3, MITOCHONDRIAL"/>
    <property type="match status" value="1"/>
</dbReference>
<proteinExistence type="predicted"/>
<keyword evidence="1" id="KW-0677">Repeat</keyword>
<dbReference type="InterPro" id="IPR002885">
    <property type="entry name" value="PPR_rpt"/>
</dbReference>
<name>A0A4Z1KX12_9HELO</name>
<dbReference type="EMBL" id="PQXO01000127">
    <property type="protein sequence ID" value="TGO89052.1"/>
    <property type="molecule type" value="Genomic_DNA"/>
</dbReference>
<reference evidence="4 5" key="1">
    <citation type="submission" date="2017-12" db="EMBL/GenBank/DDBJ databases">
        <title>Comparative genomics of Botrytis spp.</title>
        <authorList>
            <person name="Valero-Jimenez C.A."/>
            <person name="Tapia P."/>
            <person name="Veloso J."/>
            <person name="Silva-Moreno E."/>
            <person name="Staats M."/>
            <person name="Valdes J.H."/>
            <person name="Van Kan J.A.L."/>
        </authorList>
    </citation>
    <scope>NUCLEOTIDE SEQUENCE [LARGE SCALE GENOMIC DNA]</scope>
    <source>
        <strain evidence="4 5">MUCL3349</strain>
    </source>
</reference>
<protein>
    <recommendedName>
        <fullName evidence="6">Pentacotripeptide-repeat region of PRORP domain-containing protein</fullName>
    </recommendedName>
</protein>
<evidence type="ECO:0000313" key="5">
    <source>
        <dbReference type="Proteomes" id="UP000297280"/>
    </source>
</evidence>
<evidence type="ECO:0008006" key="6">
    <source>
        <dbReference type="Google" id="ProtNLM"/>
    </source>
</evidence>
<dbReference type="AlphaFoldDB" id="A0A4Z1KX12"/>
<evidence type="ECO:0000256" key="2">
    <source>
        <dbReference type="PROSITE-ProRule" id="PRU00708"/>
    </source>
</evidence>
<comment type="caution">
    <text evidence="4">The sequence shown here is derived from an EMBL/GenBank/DDBJ whole genome shotgun (WGS) entry which is preliminary data.</text>
</comment>